<dbReference type="GO" id="GO:0005829">
    <property type="term" value="C:cytosol"/>
    <property type="evidence" value="ECO:0007669"/>
    <property type="project" value="TreeGrafter"/>
</dbReference>
<keyword evidence="2" id="KW-0805">Transcription regulation</keyword>
<evidence type="ECO:0000256" key="4">
    <source>
        <dbReference type="ARBA" id="ARBA00023163"/>
    </source>
</evidence>
<dbReference type="AlphaFoldDB" id="A0AAP9KRN6"/>
<dbReference type="EMBL" id="CP024637">
    <property type="protein sequence ID" value="QGR09296.1"/>
    <property type="molecule type" value="Genomic_DNA"/>
</dbReference>
<keyword evidence="3" id="KW-0238">DNA-binding</keyword>
<dbReference type="FunFam" id="1.10.10.10:FF:000001">
    <property type="entry name" value="LysR family transcriptional regulator"/>
    <property type="match status" value="1"/>
</dbReference>
<keyword evidence="7" id="KW-0614">Plasmid</keyword>
<dbReference type="PRINTS" id="PR00039">
    <property type="entry name" value="HTHLYSR"/>
</dbReference>
<accession>A0AAP9KRN6</accession>
<evidence type="ECO:0000313" key="9">
    <source>
        <dbReference type="Proteomes" id="UP001171299"/>
    </source>
</evidence>
<dbReference type="Gene3D" id="3.40.190.10">
    <property type="entry name" value="Periplasmic binding protein-like II"/>
    <property type="match status" value="2"/>
</dbReference>
<dbReference type="EMBL" id="JAUOOM010000007">
    <property type="protein sequence ID" value="MDO6406769.1"/>
    <property type="molecule type" value="Genomic_DNA"/>
</dbReference>
<dbReference type="Pfam" id="PF03466">
    <property type="entry name" value="LysR_substrate"/>
    <property type="match status" value="1"/>
</dbReference>
<reference evidence="6" key="3">
    <citation type="submission" date="2023-07" db="EMBL/GenBank/DDBJ databases">
        <title>The extreme plant-growth-promoting properties of Pantoea phytobeneficialis PF55 revealed by functional and genomic analysis.</title>
        <authorList>
            <person name="Nascimento F.X."/>
            <person name="Marcio R.J."/>
        </authorList>
    </citation>
    <scope>NUCLEOTIDE SEQUENCE</scope>
    <source>
        <strain evidence="6">PF55</strain>
    </source>
</reference>
<protein>
    <submittedName>
        <fullName evidence="7">LysR family transcriptional regulator</fullName>
    </submittedName>
</protein>
<dbReference type="InterPro" id="IPR050950">
    <property type="entry name" value="HTH-type_LysR_regulators"/>
</dbReference>
<reference evidence="7" key="2">
    <citation type="journal article" date="2020" name="Environ. Microbiol.">
        <title>The extreme plant-growth-promoting properties of Pantoea phytobeneficialis MSR2 revealed by functional and genomic analysis.</title>
        <authorList>
            <person name="Nascimento F.X."/>
            <person name="Hernandez A.G."/>
            <person name="Glick B.R."/>
            <person name="Rossi M.J."/>
        </authorList>
    </citation>
    <scope>NUCLEOTIDE SEQUENCE</scope>
    <source>
        <strain evidence="7">MSR2</strain>
    </source>
</reference>
<dbReference type="RefSeq" id="WP_208725911.1">
    <property type="nucleotide sequence ID" value="NZ_CP024637.1"/>
</dbReference>
<dbReference type="SUPFAM" id="SSF53850">
    <property type="entry name" value="Periplasmic binding protein-like II"/>
    <property type="match status" value="1"/>
</dbReference>
<dbReference type="Proteomes" id="UP000424872">
    <property type="component" value="Plasmid pMSR2A"/>
</dbReference>
<evidence type="ECO:0000256" key="2">
    <source>
        <dbReference type="ARBA" id="ARBA00023015"/>
    </source>
</evidence>
<dbReference type="InterPro" id="IPR000847">
    <property type="entry name" value="LysR_HTH_N"/>
</dbReference>
<dbReference type="Proteomes" id="UP001171299">
    <property type="component" value="Unassembled WGS sequence"/>
</dbReference>
<reference evidence="8" key="1">
    <citation type="submission" date="2017-11" db="EMBL/GenBank/DDBJ databases">
        <title>Genome sequence of Pantoea sp. MSR2.</title>
        <authorList>
            <person name="Nascimento F.X."/>
        </authorList>
    </citation>
    <scope>NUCLEOTIDE SEQUENCE [LARGE SCALE GENOMIC DNA]</scope>
    <source>
        <strain evidence="8">MSR2</strain>
        <plasmid evidence="8">pmsr2a</plasmid>
    </source>
</reference>
<geneLocation type="plasmid" evidence="7">
    <name>pMSR2A</name>
</geneLocation>
<dbReference type="Gene3D" id="1.10.10.10">
    <property type="entry name" value="Winged helix-like DNA-binding domain superfamily/Winged helix DNA-binding domain"/>
    <property type="match status" value="1"/>
</dbReference>
<evidence type="ECO:0000313" key="6">
    <source>
        <dbReference type="EMBL" id="MDO6406769.1"/>
    </source>
</evidence>
<evidence type="ECO:0000313" key="8">
    <source>
        <dbReference type="Proteomes" id="UP000424872"/>
    </source>
</evidence>
<gene>
    <name evidence="7" type="ORF">CTZ24_22895</name>
    <name evidence="6" type="ORF">Q3404_09280</name>
</gene>
<evidence type="ECO:0000313" key="7">
    <source>
        <dbReference type="EMBL" id="QGR09296.1"/>
    </source>
</evidence>
<comment type="similarity">
    <text evidence="1">Belongs to the LysR transcriptional regulatory family.</text>
</comment>
<dbReference type="PROSITE" id="PS50931">
    <property type="entry name" value="HTH_LYSR"/>
    <property type="match status" value="1"/>
</dbReference>
<sequence>MKIKLNQLDVLLEVAAQGSIGKAARTLHLTQPAISKTIQEMEAEIGMPIVERSSRGVVLNEYGQVLLRHARDIDRSLSQAREEIDHLLGKAMRQLRVGFTSAAAWGPFTTTLLQYQQRFPGVKLIAMEGRPHQLYDALENHRIDLAVISSTDGMRIAPMYYEMLYSLSNAIIAGKQHPITHTTSLRNLLSYTWLDWDEPGDHSILAQVFRRYNLPLPERVIHCSSPTIMARLMEEAEMVSMWTSVRLRFPGYQESLRPLSLKEVLPATDIGILCANIGRLSSAGHSFLELLRVISRDWLQQSDAHEMVVNQG</sequence>
<evidence type="ECO:0000259" key="5">
    <source>
        <dbReference type="PROSITE" id="PS50931"/>
    </source>
</evidence>
<feature type="domain" description="HTH lysR-type" evidence="5">
    <location>
        <begin position="3"/>
        <end position="60"/>
    </location>
</feature>
<organism evidence="7 8">
    <name type="scientific">Pantoea phytobeneficialis</name>
    <dbReference type="NCBI Taxonomy" id="2052056"/>
    <lineage>
        <taxon>Bacteria</taxon>
        <taxon>Pseudomonadati</taxon>
        <taxon>Pseudomonadota</taxon>
        <taxon>Gammaproteobacteria</taxon>
        <taxon>Enterobacterales</taxon>
        <taxon>Erwiniaceae</taxon>
        <taxon>Pantoea</taxon>
    </lineage>
</organism>
<dbReference type="InterPro" id="IPR005119">
    <property type="entry name" value="LysR_subst-bd"/>
</dbReference>
<dbReference type="GO" id="GO:0003677">
    <property type="term" value="F:DNA binding"/>
    <property type="evidence" value="ECO:0007669"/>
    <property type="project" value="UniProtKB-KW"/>
</dbReference>
<dbReference type="Pfam" id="PF00126">
    <property type="entry name" value="HTH_1"/>
    <property type="match status" value="1"/>
</dbReference>
<keyword evidence="4" id="KW-0804">Transcription</keyword>
<dbReference type="GO" id="GO:0003700">
    <property type="term" value="F:DNA-binding transcription factor activity"/>
    <property type="evidence" value="ECO:0007669"/>
    <property type="project" value="InterPro"/>
</dbReference>
<name>A0AAP9KRN6_9GAMM</name>
<dbReference type="PANTHER" id="PTHR30419:SF30">
    <property type="entry name" value="LYSR FAMILY TRANSCRIPTIONAL REGULATOR"/>
    <property type="match status" value="1"/>
</dbReference>
<proteinExistence type="inferred from homology"/>
<dbReference type="SUPFAM" id="SSF46785">
    <property type="entry name" value="Winged helix' DNA-binding domain"/>
    <property type="match status" value="1"/>
</dbReference>
<keyword evidence="9" id="KW-1185">Reference proteome</keyword>
<dbReference type="KEGG" id="ppho:CTZ24_22895"/>
<dbReference type="InterPro" id="IPR036390">
    <property type="entry name" value="WH_DNA-bd_sf"/>
</dbReference>
<dbReference type="InterPro" id="IPR036388">
    <property type="entry name" value="WH-like_DNA-bd_sf"/>
</dbReference>
<evidence type="ECO:0000256" key="1">
    <source>
        <dbReference type="ARBA" id="ARBA00009437"/>
    </source>
</evidence>
<dbReference type="PANTHER" id="PTHR30419">
    <property type="entry name" value="HTH-TYPE TRANSCRIPTIONAL REGULATOR YBHD"/>
    <property type="match status" value="1"/>
</dbReference>
<geneLocation type="plasmid" evidence="8">
    <name>pmsr2a</name>
</geneLocation>
<evidence type="ECO:0000256" key="3">
    <source>
        <dbReference type="ARBA" id="ARBA00023125"/>
    </source>
</evidence>